<dbReference type="OrthoDB" id="672708at2"/>
<sequence>MRYLLFSLALLAACNPVREKTDTTNYEVISDKCFVLREQHATADSLVNASRDSIIRYLQQHDFQARYVKKDSLMFRRANALQVEIVLPAPQDAWESNTIIVFDPQKNPLFVNLRKGTSQVQQYVSGQ</sequence>
<organism evidence="1 2">
    <name type="scientific">Chitinophaga lutea</name>
    <dbReference type="NCBI Taxonomy" id="2488634"/>
    <lineage>
        <taxon>Bacteria</taxon>
        <taxon>Pseudomonadati</taxon>
        <taxon>Bacteroidota</taxon>
        <taxon>Chitinophagia</taxon>
        <taxon>Chitinophagales</taxon>
        <taxon>Chitinophagaceae</taxon>
        <taxon>Chitinophaga</taxon>
    </lineage>
</organism>
<dbReference type="Proteomes" id="UP000278351">
    <property type="component" value="Unassembled WGS sequence"/>
</dbReference>
<evidence type="ECO:0000313" key="2">
    <source>
        <dbReference type="Proteomes" id="UP000278351"/>
    </source>
</evidence>
<accession>A0A3N4Q7R1</accession>
<name>A0A3N4Q7R1_9BACT</name>
<dbReference type="EMBL" id="RPDH01000001">
    <property type="protein sequence ID" value="RPE13591.1"/>
    <property type="molecule type" value="Genomic_DNA"/>
</dbReference>
<dbReference type="RefSeq" id="WP_123846111.1">
    <property type="nucleotide sequence ID" value="NZ_RPDH01000001.1"/>
</dbReference>
<reference evidence="1 2" key="1">
    <citation type="submission" date="2018-11" db="EMBL/GenBank/DDBJ databases">
        <title>Chitinophaga lutea sp.nov., isolate from arsenic contaminated soil.</title>
        <authorList>
            <person name="Zong Y."/>
        </authorList>
    </citation>
    <scope>NUCLEOTIDE SEQUENCE [LARGE SCALE GENOMIC DNA]</scope>
    <source>
        <strain evidence="1 2">ZY74</strain>
    </source>
</reference>
<gene>
    <name evidence="1" type="ORF">EGT74_08775</name>
</gene>
<dbReference type="AlphaFoldDB" id="A0A3N4Q7R1"/>
<evidence type="ECO:0000313" key="1">
    <source>
        <dbReference type="EMBL" id="RPE13591.1"/>
    </source>
</evidence>
<comment type="caution">
    <text evidence="1">The sequence shown here is derived from an EMBL/GenBank/DDBJ whole genome shotgun (WGS) entry which is preliminary data.</text>
</comment>
<proteinExistence type="predicted"/>
<protein>
    <submittedName>
        <fullName evidence="1">Uncharacterized protein</fullName>
    </submittedName>
</protein>
<keyword evidence="2" id="KW-1185">Reference proteome</keyword>